<keyword evidence="9 14" id="KW-0521">NADP</keyword>
<evidence type="ECO:0000256" key="5">
    <source>
        <dbReference type="ARBA" id="ARBA00007417"/>
    </source>
</evidence>
<evidence type="ECO:0000256" key="15">
    <source>
        <dbReference type="PIRSR" id="PIRSR006769-1"/>
    </source>
</evidence>
<evidence type="ECO:0000256" key="8">
    <source>
        <dbReference type="ARBA" id="ARBA00022833"/>
    </source>
</evidence>
<dbReference type="PROSITE" id="PS51747">
    <property type="entry name" value="CYT_DCMP_DEAMINASES_2"/>
    <property type="match status" value="1"/>
</dbReference>
<comment type="cofactor">
    <cofactor evidence="14 17">
        <name>Zn(2+)</name>
        <dbReference type="ChEBI" id="CHEBI:29105"/>
    </cofactor>
    <text evidence="14 17">Binds 1 zinc ion.</text>
</comment>
<evidence type="ECO:0000256" key="7">
    <source>
        <dbReference type="ARBA" id="ARBA00022723"/>
    </source>
</evidence>
<dbReference type="PROSITE" id="PS00903">
    <property type="entry name" value="CYT_DCMP_DEAMINASES_1"/>
    <property type="match status" value="1"/>
</dbReference>
<dbReference type="eggNOG" id="COG1985">
    <property type="taxonomic scope" value="Bacteria"/>
</dbReference>
<comment type="catalytic activity">
    <reaction evidence="13 14">
        <text>2,5-diamino-6-hydroxy-4-(5-phosphoribosylamino)-pyrimidine + H2O + H(+) = 5-amino-6-(5-phospho-D-ribosylamino)uracil + NH4(+)</text>
        <dbReference type="Rhea" id="RHEA:21868"/>
        <dbReference type="ChEBI" id="CHEBI:15377"/>
        <dbReference type="ChEBI" id="CHEBI:15378"/>
        <dbReference type="ChEBI" id="CHEBI:28938"/>
        <dbReference type="ChEBI" id="CHEBI:58453"/>
        <dbReference type="ChEBI" id="CHEBI:58614"/>
        <dbReference type="EC" id="3.5.4.26"/>
    </reaction>
</comment>
<comment type="pathway">
    <text evidence="3 14">Cofactor biosynthesis; riboflavin biosynthesis; 5-amino-6-(D-ribitylamino)uracil from GTP: step 3/4.</text>
</comment>
<evidence type="ECO:0000259" key="18">
    <source>
        <dbReference type="PROSITE" id="PS51747"/>
    </source>
</evidence>
<gene>
    <name evidence="19" type="ordered locus">Tter_2620</name>
</gene>
<dbReference type="UniPathway" id="UPA00275">
    <property type="reaction ID" value="UER00401"/>
</dbReference>
<evidence type="ECO:0000256" key="11">
    <source>
        <dbReference type="ARBA" id="ARBA00023268"/>
    </source>
</evidence>
<dbReference type="EMBL" id="CP001826">
    <property type="protein sequence ID" value="ACZ43508.1"/>
    <property type="molecule type" value="Genomic_DNA"/>
</dbReference>
<dbReference type="KEGG" id="ttr:Tter_2620"/>
<sequence length="364" mass="38425">MRRALELAESALGRTWPNPAVGAVVVRDGLVIGKGATQPPGGPHAEVVALAEAGEAARGAILYVTLEPCSHWGRTPPCTEAIIRAGVREVHAATLDPNPKVHGRGVAQLREAGIEVHLGLCEREATRINEGFFKRVRTGLPFVTLKYAMTLDGRIATRTGSSKWITGEEARTCAHRLRDRADAIMVGVGTVLADDPLLTTRLPPELCGYGGPHHPLRVVVDSRGRTPARAAMLRRDTPGRTLVACTTLAPEDRRLAWQDAGAEVAVFAPEDGRVPLEALLRYLGDTGVNTALVEGGGTLHGALLDVGLADKIVAFVAPKLIGGEGAPAPVGGRGVADMASALELADVRVTQVGRDLLIEGYLRI</sequence>
<dbReference type="Gene3D" id="3.40.140.10">
    <property type="entry name" value="Cytidine Deaminase, domain 2"/>
    <property type="match status" value="1"/>
</dbReference>
<evidence type="ECO:0000256" key="6">
    <source>
        <dbReference type="ARBA" id="ARBA00022619"/>
    </source>
</evidence>
<evidence type="ECO:0000313" key="19">
    <source>
        <dbReference type="EMBL" id="ACZ43508.1"/>
    </source>
</evidence>
<dbReference type="InterPro" id="IPR016193">
    <property type="entry name" value="Cytidine_deaminase-like"/>
</dbReference>
<evidence type="ECO:0000256" key="4">
    <source>
        <dbReference type="ARBA" id="ARBA00005259"/>
    </source>
</evidence>
<dbReference type="InterPro" id="IPR016192">
    <property type="entry name" value="APOBEC/CMP_deaminase_Zn-bd"/>
</dbReference>
<keyword evidence="20" id="KW-1185">Reference proteome</keyword>
<dbReference type="HOGENOM" id="CLU_036590_1_2_0"/>
<dbReference type="NCBIfam" id="TIGR00227">
    <property type="entry name" value="ribD_Cterm"/>
    <property type="match status" value="1"/>
</dbReference>
<evidence type="ECO:0000256" key="14">
    <source>
        <dbReference type="PIRNR" id="PIRNR006769"/>
    </source>
</evidence>
<evidence type="ECO:0000256" key="17">
    <source>
        <dbReference type="PIRSR" id="PIRSR006769-3"/>
    </source>
</evidence>
<dbReference type="GO" id="GO:0008703">
    <property type="term" value="F:5-amino-6-(5-phosphoribosylamino)uracil reductase activity"/>
    <property type="evidence" value="ECO:0007669"/>
    <property type="project" value="UniProtKB-EC"/>
</dbReference>
<dbReference type="GO" id="GO:0008270">
    <property type="term" value="F:zinc ion binding"/>
    <property type="evidence" value="ECO:0007669"/>
    <property type="project" value="InterPro"/>
</dbReference>
<dbReference type="AlphaFoldDB" id="D1CID7"/>
<dbReference type="eggNOG" id="COG0117">
    <property type="taxonomic scope" value="Bacteria"/>
</dbReference>
<dbReference type="GO" id="GO:0050661">
    <property type="term" value="F:NADP binding"/>
    <property type="evidence" value="ECO:0007669"/>
    <property type="project" value="InterPro"/>
</dbReference>
<feature type="binding site" evidence="16">
    <location>
        <position position="178"/>
    </location>
    <ligand>
        <name>substrate</name>
    </ligand>
</feature>
<dbReference type="PANTHER" id="PTHR38011:SF7">
    <property type="entry name" value="2,5-DIAMINO-6-RIBOSYLAMINO-4(3H)-PYRIMIDINONE 5'-PHOSPHATE REDUCTASE"/>
    <property type="match status" value="1"/>
</dbReference>
<evidence type="ECO:0000313" key="20">
    <source>
        <dbReference type="Proteomes" id="UP000000323"/>
    </source>
</evidence>
<dbReference type="InterPro" id="IPR024072">
    <property type="entry name" value="DHFR-like_dom_sf"/>
</dbReference>
<proteinExistence type="inferred from homology"/>
<dbReference type="PANTHER" id="PTHR38011">
    <property type="entry name" value="DIHYDROFOLATE REDUCTASE FAMILY PROTEIN (AFU_ORTHOLOGUE AFUA_8G06820)"/>
    <property type="match status" value="1"/>
</dbReference>
<comment type="similarity">
    <text evidence="5 14">In the C-terminal section; belongs to the HTP reductase family.</text>
</comment>
<keyword evidence="14 19" id="KW-0378">Hydrolase</keyword>
<dbReference type="InterPro" id="IPR050765">
    <property type="entry name" value="Riboflavin_Biosynth_HTPR"/>
</dbReference>
<dbReference type="STRING" id="525904.Tter_2620"/>
<feature type="binding site" evidence="16">
    <location>
        <position position="222"/>
    </location>
    <ligand>
        <name>NADP(+)</name>
        <dbReference type="ChEBI" id="CHEBI:58349"/>
    </ligand>
</feature>
<feature type="domain" description="CMP/dCMP-type deaminase" evidence="18">
    <location>
        <begin position="1"/>
        <end position="117"/>
    </location>
</feature>
<feature type="binding site" evidence="16">
    <location>
        <position position="194"/>
    </location>
    <ligand>
        <name>NADP(+)</name>
        <dbReference type="ChEBI" id="CHEBI:58349"/>
    </ligand>
</feature>
<feature type="binding site" evidence="17">
    <location>
        <position position="44"/>
    </location>
    <ligand>
        <name>Zn(2+)</name>
        <dbReference type="ChEBI" id="CHEBI:29105"/>
        <note>catalytic</note>
    </ligand>
</feature>
<feature type="binding site" evidence="16">
    <location>
        <position position="148"/>
    </location>
    <ligand>
        <name>NADP(+)</name>
        <dbReference type="ChEBI" id="CHEBI:58349"/>
    </ligand>
</feature>
<dbReference type="CDD" id="cd01284">
    <property type="entry name" value="Riboflavin_deaminase-reductase"/>
    <property type="match status" value="1"/>
</dbReference>
<dbReference type="InterPro" id="IPR002734">
    <property type="entry name" value="RibDG_C"/>
</dbReference>
<dbReference type="EC" id="3.5.4.26" evidence="14"/>
<comment type="similarity">
    <text evidence="4 14">In the N-terminal section; belongs to the cytidine and deoxycytidylate deaminase family.</text>
</comment>
<dbReference type="InterPro" id="IPR011549">
    <property type="entry name" value="RibD_C"/>
</dbReference>
<evidence type="ECO:0000256" key="3">
    <source>
        <dbReference type="ARBA" id="ARBA00004910"/>
    </source>
</evidence>
<feature type="active site" description="Proton donor" evidence="15">
    <location>
        <position position="46"/>
    </location>
</feature>
<dbReference type="Proteomes" id="UP000000323">
    <property type="component" value="Chromosome 2"/>
</dbReference>
<feature type="binding site" evidence="16">
    <location>
        <position position="164"/>
    </location>
    <ligand>
        <name>NADP(+)</name>
        <dbReference type="ChEBI" id="CHEBI:58349"/>
    </ligand>
</feature>
<dbReference type="SUPFAM" id="SSF53927">
    <property type="entry name" value="Cytidine deaminase-like"/>
    <property type="match status" value="1"/>
</dbReference>
<keyword evidence="11" id="KW-0511">Multifunctional enzyme</keyword>
<dbReference type="Pfam" id="PF00383">
    <property type="entry name" value="dCMP_cyt_deam_1"/>
    <property type="match status" value="1"/>
</dbReference>
<evidence type="ECO:0000256" key="9">
    <source>
        <dbReference type="ARBA" id="ARBA00022857"/>
    </source>
</evidence>
<accession>D1CID7</accession>
<dbReference type="EC" id="1.1.1.193" evidence="14"/>
<dbReference type="PIRSF" id="PIRSF006769">
    <property type="entry name" value="RibD"/>
    <property type="match status" value="1"/>
</dbReference>
<evidence type="ECO:0000256" key="13">
    <source>
        <dbReference type="ARBA" id="ARBA00049886"/>
    </source>
</evidence>
<evidence type="ECO:0000256" key="12">
    <source>
        <dbReference type="ARBA" id="ARBA00049861"/>
    </source>
</evidence>
<evidence type="ECO:0000256" key="10">
    <source>
        <dbReference type="ARBA" id="ARBA00023002"/>
    </source>
</evidence>
<comment type="function">
    <text evidence="1 14">Converts 2,5-diamino-6-(ribosylamino)-4(3h)-pyrimidinone 5'-phosphate into 5-amino-6-(ribosylamino)-2,4(1h,3h)-pyrimidinedione 5'-phosphate.</text>
</comment>
<keyword evidence="8 14" id="KW-0862">Zinc</keyword>
<comment type="catalytic activity">
    <reaction evidence="12 14">
        <text>5-amino-6-(5-phospho-D-ribitylamino)uracil + NADP(+) = 5-amino-6-(5-phospho-D-ribosylamino)uracil + NADPH + H(+)</text>
        <dbReference type="Rhea" id="RHEA:17845"/>
        <dbReference type="ChEBI" id="CHEBI:15378"/>
        <dbReference type="ChEBI" id="CHEBI:57783"/>
        <dbReference type="ChEBI" id="CHEBI:58349"/>
        <dbReference type="ChEBI" id="CHEBI:58421"/>
        <dbReference type="ChEBI" id="CHEBI:58453"/>
        <dbReference type="EC" id="1.1.1.193"/>
    </reaction>
</comment>
<evidence type="ECO:0000256" key="1">
    <source>
        <dbReference type="ARBA" id="ARBA00002151"/>
    </source>
</evidence>
<keyword evidence="10 14" id="KW-0560">Oxidoreductase</keyword>
<protein>
    <recommendedName>
        <fullName evidence="14">Riboflavin biosynthesis protein RibD</fullName>
    </recommendedName>
    <domain>
        <recommendedName>
            <fullName evidence="14">Diaminohydroxyphosphoribosylaminopyrimidine deaminase</fullName>
            <shortName evidence="14">DRAP deaminase</shortName>
            <ecNumber evidence="14">3.5.4.26</ecNumber>
        </recommendedName>
        <alternativeName>
            <fullName evidence="14">Riboflavin-specific deaminase</fullName>
        </alternativeName>
    </domain>
    <domain>
        <recommendedName>
            <fullName evidence="14">5-amino-6-(5-phosphoribosylamino)uracil reductase</fullName>
            <ecNumber evidence="14">1.1.1.193</ecNumber>
        </recommendedName>
        <alternativeName>
            <fullName evidence="14">HTP reductase</fullName>
        </alternativeName>
    </domain>
</protein>
<feature type="binding site" evidence="16">
    <location>
        <begin position="296"/>
        <end position="302"/>
    </location>
    <ligand>
        <name>NADP(+)</name>
        <dbReference type="ChEBI" id="CHEBI:58349"/>
    </ligand>
</feature>
<evidence type="ECO:0000256" key="16">
    <source>
        <dbReference type="PIRSR" id="PIRSR006769-2"/>
    </source>
</evidence>
<evidence type="ECO:0000256" key="2">
    <source>
        <dbReference type="ARBA" id="ARBA00004882"/>
    </source>
</evidence>
<dbReference type="Pfam" id="PF01872">
    <property type="entry name" value="RibD_C"/>
    <property type="match status" value="1"/>
</dbReference>
<organism evidence="19 20">
    <name type="scientific">Thermobaculum terrenum (strain ATCC BAA-798 / CCMEE 7001 / YNP1)</name>
    <dbReference type="NCBI Taxonomy" id="525904"/>
    <lineage>
        <taxon>Bacteria</taxon>
        <taxon>Bacillati</taxon>
        <taxon>Chloroflexota</taxon>
        <taxon>Chloroflexia</taxon>
        <taxon>Candidatus Thermobaculales</taxon>
        <taxon>Candidatus Thermobaculaceae</taxon>
        <taxon>Thermobaculum</taxon>
    </lineage>
</organism>
<feature type="binding site" evidence="17">
    <location>
        <position position="78"/>
    </location>
    <ligand>
        <name>Zn(2+)</name>
        <dbReference type="ChEBI" id="CHEBI:29105"/>
        <note>catalytic</note>
    </ligand>
</feature>
<dbReference type="SUPFAM" id="SSF53597">
    <property type="entry name" value="Dihydrofolate reductase-like"/>
    <property type="match status" value="1"/>
</dbReference>
<dbReference type="GO" id="GO:0008835">
    <property type="term" value="F:diaminohydroxyphosphoribosylaminopyrimidine deaminase activity"/>
    <property type="evidence" value="ECO:0007669"/>
    <property type="project" value="UniProtKB-EC"/>
</dbReference>
<dbReference type="InterPro" id="IPR004794">
    <property type="entry name" value="Eubact_RibD"/>
</dbReference>
<comment type="pathway">
    <text evidence="2 14">Cofactor biosynthesis; riboflavin biosynthesis; 5-amino-6-(D-ribitylamino)uracil from GTP: step 2/4.</text>
</comment>
<name>D1CID7_THET1</name>
<dbReference type="Gene3D" id="3.40.430.10">
    <property type="entry name" value="Dihydrofolate Reductase, subunit A"/>
    <property type="match status" value="1"/>
</dbReference>
<reference evidence="20" key="1">
    <citation type="journal article" date="2010" name="Stand. Genomic Sci.">
        <title>Complete genome sequence of 'Thermobaculum terrenum' type strain (YNP1).</title>
        <authorList>
            <person name="Kiss H."/>
            <person name="Cleland D."/>
            <person name="Lapidus A."/>
            <person name="Lucas S."/>
            <person name="Glavina Del Rio T."/>
            <person name="Nolan M."/>
            <person name="Tice H."/>
            <person name="Han C."/>
            <person name="Goodwin L."/>
            <person name="Pitluck S."/>
            <person name="Liolios K."/>
            <person name="Ivanova N."/>
            <person name="Mavromatis K."/>
            <person name="Ovchinnikova G."/>
            <person name="Pati A."/>
            <person name="Chen A."/>
            <person name="Palaniappan K."/>
            <person name="Land M."/>
            <person name="Hauser L."/>
            <person name="Chang Y."/>
            <person name="Jeffries C."/>
            <person name="Lu M."/>
            <person name="Brettin T."/>
            <person name="Detter J."/>
            <person name="Goker M."/>
            <person name="Tindall B."/>
            <person name="Beck B."/>
            <person name="McDermott T."/>
            <person name="Woyke T."/>
            <person name="Bristow J."/>
            <person name="Eisen J."/>
            <person name="Markowitz V."/>
            <person name="Hugenholtz P."/>
            <person name="Kyrpides N."/>
            <person name="Klenk H."/>
            <person name="Cheng J."/>
        </authorList>
    </citation>
    <scope>NUCLEOTIDE SEQUENCE [LARGE SCALE GENOMIC DNA]</scope>
    <source>
        <strain evidence="20">ATCC BAA-798 / YNP1</strain>
    </source>
</reference>
<dbReference type="NCBIfam" id="TIGR00326">
    <property type="entry name" value="eubact_ribD"/>
    <property type="match status" value="1"/>
</dbReference>
<dbReference type="GO" id="GO:0009231">
    <property type="term" value="P:riboflavin biosynthetic process"/>
    <property type="evidence" value="ECO:0007669"/>
    <property type="project" value="UniProtKB-UniPathway"/>
</dbReference>
<feature type="binding site" evidence="16">
    <location>
        <position position="201"/>
    </location>
    <ligand>
        <name>substrate</name>
    </ligand>
</feature>
<feature type="binding site" evidence="17">
    <location>
        <position position="69"/>
    </location>
    <ligand>
        <name>Zn(2+)</name>
        <dbReference type="ChEBI" id="CHEBI:29105"/>
        <note>catalytic</note>
    </ligand>
</feature>
<feature type="binding site" evidence="16">
    <location>
        <position position="198"/>
    </location>
    <ligand>
        <name>substrate</name>
    </ligand>
</feature>
<dbReference type="InterPro" id="IPR002125">
    <property type="entry name" value="CMP_dCMP_dom"/>
</dbReference>
<feature type="binding site" evidence="16">
    <location>
        <position position="190"/>
    </location>
    <ligand>
        <name>NADP(+)</name>
        <dbReference type="ChEBI" id="CHEBI:58349"/>
    </ligand>
</feature>
<keyword evidence="6 14" id="KW-0686">Riboflavin biosynthesis</keyword>
<keyword evidence="7 14" id="KW-0479">Metal-binding</keyword>
<feature type="binding site" evidence="16">
    <location>
        <position position="294"/>
    </location>
    <ligand>
        <name>substrate</name>
    </ligand>
</feature>
<feature type="binding site" evidence="16">
    <location>
        <position position="162"/>
    </location>
    <ligand>
        <name>substrate</name>
    </ligand>
</feature>